<dbReference type="GO" id="GO:0015385">
    <property type="term" value="F:sodium:proton antiporter activity"/>
    <property type="evidence" value="ECO:0007669"/>
    <property type="project" value="TreeGrafter"/>
</dbReference>
<keyword evidence="5 8" id="KW-0812">Transmembrane</keyword>
<evidence type="ECO:0000313" key="9">
    <source>
        <dbReference type="EMBL" id="EGG30774.1"/>
    </source>
</evidence>
<dbReference type="Proteomes" id="UP000005615">
    <property type="component" value="Unassembled WGS sequence"/>
</dbReference>
<evidence type="ECO:0000256" key="7">
    <source>
        <dbReference type="ARBA" id="ARBA00023136"/>
    </source>
</evidence>
<feature type="transmembrane region" description="Helical" evidence="8">
    <location>
        <begin position="252"/>
        <end position="271"/>
    </location>
</feature>
<comment type="subcellular location">
    <subcellularLocation>
        <location evidence="8">Cell inner membrane</location>
        <topology evidence="8">Multi-pass membrane protein</topology>
    </subcellularLocation>
    <subcellularLocation>
        <location evidence="1">Cell membrane</location>
        <topology evidence="1">Multi-pass membrane protein</topology>
    </subcellularLocation>
</comment>
<evidence type="ECO:0000256" key="2">
    <source>
        <dbReference type="ARBA" id="ARBA00006236"/>
    </source>
</evidence>
<protein>
    <recommendedName>
        <fullName evidence="8">Bcr/CflA family efflux transporter</fullName>
    </recommendedName>
</protein>
<dbReference type="InterPro" id="IPR036259">
    <property type="entry name" value="MFS_trans_sf"/>
</dbReference>
<dbReference type="STRING" id="2518989.IMCC3088_2355"/>
<comment type="caution">
    <text evidence="8">Lacks conserved residue(s) required for the propagation of feature annotation.</text>
</comment>
<feature type="transmembrane region" description="Helical" evidence="8">
    <location>
        <begin position="12"/>
        <end position="30"/>
    </location>
</feature>
<organism evidence="9 10">
    <name type="scientific">Aequoribacter fuscus</name>
    <dbReference type="NCBI Taxonomy" id="2518989"/>
    <lineage>
        <taxon>Bacteria</taxon>
        <taxon>Pseudomonadati</taxon>
        <taxon>Pseudomonadota</taxon>
        <taxon>Gammaproteobacteria</taxon>
        <taxon>Cellvibrionales</taxon>
        <taxon>Halieaceae</taxon>
        <taxon>Aequoribacter</taxon>
    </lineage>
</organism>
<comment type="caution">
    <text evidence="9">The sequence shown here is derived from an EMBL/GenBank/DDBJ whole genome shotgun (WGS) entry which is preliminary data.</text>
</comment>
<gene>
    <name evidence="9" type="ORF">IMCC3088_2355</name>
</gene>
<dbReference type="CDD" id="cd17320">
    <property type="entry name" value="MFS_MdfA_MDR_like"/>
    <property type="match status" value="1"/>
</dbReference>
<dbReference type="GO" id="GO:1990961">
    <property type="term" value="P:xenobiotic detoxification by transmembrane export across the plasma membrane"/>
    <property type="evidence" value="ECO:0007669"/>
    <property type="project" value="InterPro"/>
</dbReference>
<accession>F3KYV1</accession>
<dbReference type="SUPFAM" id="SSF103473">
    <property type="entry name" value="MFS general substrate transporter"/>
    <property type="match status" value="1"/>
</dbReference>
<dbReference type="AlphaFoldDB" id="F3KYV1"/>
<dbReference type="PANTHER" id="PTHR23502">
    <property type="entry name" value="MAJOR FACILITATOR SUPERFAMILY"/>
    <property type="match status" value="1"/>
</dbReference>
<dbReference type="PANTHER" id="PTHR23502:SF132">
    <property type="entry name" value="POLYAMINE TRANSPORTER 2-RELATED"/>
    <property type="match status" value="1"/>
</dbReference>
<evidence type="ECO:0000256" key="3">
    <source>
        <dbReference type="ARBA" id="ARBA00022448"/>
    </source>
</evidence>
<keyword evidence="6 8" id="KW-1133">Transmembrane helix</keyword>
<evidence type="ECO:0000256" key="4">
    <source>
        <dbReference type="ARBA" id="ARBA00022475"/>
    </source>
</evidence>
<dbReference type="eggNOG" id="COG2814">
    <property type="taxonomic scope" value="Bacteria"/>
</dbReference>
<evidence type="ECO:0000256" key="6">
    <source>
        <dbReference type="ARBA" id="ARBA00022989"/>
    </source>
</evidence>
<feature type="transmembrane region" description="Helical" evidence="8">
    <location>
        <begin position="347"/>
        <end position="369"/>
    </location>
</feature>
<feature type="transmembrane region" description="Helical" evidence="8">
    <location>
        <begin position="375"/>
        <end position="393"/>
    </location>
</feature>
<comment type="similarity">
    <text evidence="2 8">Belongs to the major facilitator superfamily. Bcr/CmlA family.</text>
</comment>
<dbReference type="GO" id="GO:0005886">
    <property type="term" value="C:plasma membrane"/>
    <property type="evidence" value="ECO:0007669"/>
    <property type="project" value="UniProtKB-SubCell"/>
</dbReference>
<feature type="transmembrane region" description="Helical" evidence="8">
    <location>
        <begin position="169"/>
        <end position="189"/>
    </location>
</feature>
<evidence type="ECO:0000256" key="1">
    <source>
        <dbReference type="ARBA" id="ARBA00004651"/>
    </source>
</evidence>
<dbReference type="GO" id="GO:0042910">
    <property type="term" value="F:xenobiotic transmembrane transporter activity"/>
    <property type="evidence" value="ECO:0007669"/>
    <property type="project" value="InterPro"/>
</dbReference>
<dbReference type="InterPro" id="IPR005829">
    <property type="entry name" value="Sugar_transporter_CS"/>
</dbReference>
<dbReference type="Pfam" id="PF07690">
    <property type="entry name" value="MFS_1"/>
    <property type="match status" value="1"/>
</dbReference>
<name>F3KYV1_9GAMM</name>
<proteinExistence type="inferred from homology"/>
<sequence length="400" mass="42491">MTSSHSKAQTETWWFLPLLAFSVAVAPLSIDMYLPAMTLMGEALNASVAQMHLSLSAYLLGYASFHLLSGPLADSYGRKTLLLAGFGLYVLGSLGCAQSESIETLIGFRVLQGIGGCVGPTLARTIARDVYGPVDAARAISLVAMMMAVAPAVAPLAGGFVLLVWEWPFIFYTLAVYGVINCLLIFYLLNETLPVKHAFRPKVILANYAELLKHSQFLWISGGASLNYGALMTFLPSAPFVFITLMGLKPQHLAFIFVGTVSGYMIGNAVSARASYRFDSKHIMLVGACLSVLATLGMCIGYWLAPMSIGAVAGPMVLYSASLGLVHPHAMALALRPFGHIAGTGSSLLGFIQMTTSALASAFVGQFLVDSAWPMLVGMLGFTVLGLTTLLAANRAVRLS</sequence>
<dbReference type="EMBL" id="AEIG01000006">
    <property type="protein sequence ID" value="EGG30774.1"/>
    <property type="molecule type" value="Genomic_DNA"/>
</dbReference>
<dbReference type="PROSITE" id="PS00216">
    <property type="entry name" value="SUGAR_TRANSPORT_1"/>
    <property type="match status" value="1"/>
</dbReference>
<keyword evidence="7 8" id="KW-0472">Membrane</keyword>
<feature type="transmembrane region" description="Helical" evidence="8">
    <location>
        <begin position="50"/>
        <end position="68"/>
    </location>
</feature>
<dbReference type="InterPro" id="IPR020846">
    <property type="entry name" value="MFS_dom"/>
</dbReference>
<dbReference type="NCBIfam" id="TIGR00710">
    <property type="entry name" value="efflux_Bcr_CflA"/>
    <property type="match status" value="1"/>
</dbReference>
<feature type="transmembrane region" description="Helical" evidence="8">
    <location>
        <begin position="226"/>
        <end position="246"/>
    </location>
</feature>
<dbReference type="OrthoDB" id="9812221at2"/>
<feature type="transmembrane region" description="Helical" evidence="8">
    <location>
        <begin position="139"/>
        <end position="163"/>
    </location>
</feature>
<dbReference type="RefSeq" id="WP_009574584.1">
    <property type="nucleotide sequence ID" value="NZ_AEIG01000006.1"/>
</dbReference>
<dbReference type="Gene3D" id="1.20.1720.10">
    <property type="entry name" value="Multidrug resistance protein D"/>
    <property type="match status" value="1"/>
</dbReference>
<reference evidence="9 10" key="1">
    <citation type="journal article" date="2011" name="J. Bacteriol.">
        <title>Genome sequence of strain IMCC3088, a proteorhodopsin-containing marine bacterium belonging to the OM60/NOR5 clade.</title>
        <authorList>
            <person name="Jang Y."/>
            <person name="Oh H.M."/>
            <person name="Kang I."/>
            <person name="Lee K."/>
            <person name="Yang S.J."/>
            <person name="Cho J.C."/>
        </authorList>
    </citation>
    <scope>NUCLEOTIDE SEQUENCE [LARGE SCALE GENOMIC DNA]</scope>
    <source>
        <strain evidence="9 10">IMCC3088</strain>
    </source>
</reference>
<keyword evidence="8" id="KW-0997">Cell inner membrane</keyword>
<evidence type="ECO:0000256" key="8">
    <source>
        <dbReference type="RuleBase" id="RU365088"/>
    </source>
</evidence>
<keyword evidence="3 8" id="KW-0813">Transport</keyword>
<dbReference type="PROSITE" id="PS50850">
    <property type="entry name" value="MFS"/>
    <property type="match status" value="1"/>
</dbReference>
<dbReference type="InterPro" id="IPR004812">
    <property type="entry name" value="Efflux_drug-R_Bcr/CmlA"/>
</dbReference>
<keyword evidence="10" id="KW-1185">Reference proteome</keyword>
<evidence type="ECO:0000313" key="10">
    <source>
        <dbReference type="Proteomes" id="UP000005615"/>
    </source>
</evidence>
<evidence type="ECO:0000256" key="5">
    <source>
        <dbReference type="ARBA" id="ARBA00022692"/>
    </source>
</evidence>
<feature type="transmembrane region" description="Helical" evidence="8">
    <location>
        <begin position="283"/>
        <end position="304"/>
    </location>
</feature>
<keyword evidence="4" id="KW-1003">Cell membrane</keyword>
<dbReference type="InterPro" id="IPR011701">
    <property type="entry name" value="MFS"/>
</dbReference>